<reference evidence="7 8" key="1">
    <citation type="journal article" date="2016" name="BMC Genomics">
        <title>A novel strain of cynomolgus macaque cytomegalovirus: implications for host-virus co-evolution.</title>
        <authorList>
            <person name="Russell J.N."/>
            <person name="Marsh A.K."/>
            <person name="Willer D.O."/>
            <person name="Ambagala A.P."/>
            <person name="Dzamba M."/>
            <person name="Chan J.K."/>
            <person name="Pilon R."/>
            <person name="Fournier J."/>
            <person name="Brudno M."/>
            <person name="Antony J.M."/>
            <person name="Sandstrom P."/>
            <person name="Evans B.J."/>
            <person name="MacDonald K.S."/>
        </authorList>
    </citation>
    <scope>NUCLEOTIDE SEQUENCE [LARGE SCALE GENOMIC DNA]</scope>
    <source>
        <strain evidence="7">Mauritius</strain>
    </source>
</reference>
<comment type="subcellular location">
    <subcellularLocation>
        <location evidence="1">Virion tegument</location>
    </subcellularLocation>
</comment>
<feature type="compositionally biased region" description="Low complexity" evidence="6">
    <location>
        <begin position="623"/>
        <end position="647"/>
    </location>
</feature>
<feature type="compositionally biased region" description="Basic residues" evidence="6">
    <location>
        <begin position="548"/>
        <end position="563"/>
    </location>
</feature>
<feature type="compositionally biased region" description="Basic and acidic residues" evidence="6">
    <location>
        <begin position="460"/>
        <end position="502"/>
    </location>
</feature>
<feature type="compositionally biased region" description="Basic and acidic residues" evidence="6">
    <location>
        <begin position="671"/>
        <end position="681"/>
    </location>
</feature>
<gene>
    <name evidence="7" type="primary">CyUL32</name>
</gene>
<feature type="compositionally biased region" description="Low complexity" evidence="6">
    <location>
        <begin position="573"/>
        <end position="582"/>
    </location>
</feature>
<sequence>MSLKFIGLPPRKVTAITNFLKTLPTKENVDLEQHPKILRKCGERFLHRRSCLFNQLVLWLAYYRELRYHIPDLSSLLDEFEVHANAVTRRAHMYPFRDPVKARPHLRTLEATGFGDDSRTDVDVIQNAMIGATALAKLSECQPLGTGEIEFIQLRQKDVMALEDSLLAISNNMFEIRPVKLHLERHSNSSLVNATNKLIYLGKVIVHVRTSWDMLAEKCLIKIKEICKTLMKELRSCRSFESNYCSNIIKHKVSDGESADMLLEMLMEDFAIYEDIFPQSVSQTFGDPFSLEYDDEELHREWEKWLRGGWEGRQTKDDDDDNQLFTTKKQERKVPDKSERQYAFSLLSPTQKLTSSQLWDTKPKTPHPVSKRVTFWSDDENQGRTKEETDDVKVDTLVDFDGGLGSLKLDDDDKPSTSTYKFELPKFIQTPLLNSPFATQFSNPLFTTGSSEAIPGLETPLKEVSDIDNMSDRERKTPPGSDYSDRESSFSPNKRREVKSEAEISESEYEDIASGDGDEEGVSDAESVVSVASIPPATPVPPVSDPKAKRRLILKPKTKKNVPKPKPSLGPFTSVTSPSTSVLKPRKVIKATPITLDGSVIKPANFSAPGSGKDVTIVKVPTTTPTQTFTPGLTTTTSTKTQTASSTEVPGGRAQKMKAEPLTSPRNTPKPTEESKLKDLLDDSSGTIPVPDSVQAIIEKIKEDSRINEE</sequence>
<evidence type="ECO:0000256" key="6">
    <source>
        <dbReference type="SAM" id="MobiDB-lite"/>
    </source>
</evidence>
<feature type="region of interest" description="Disordered" evidence="6">
    <location>
        <begin position="623"/>
        <end position="692"/>
    </location>
</feature>
<protein>
    <submittedName>
        <fullName evidence="7">Protein UL32</fullName>
    </submittedName>
</protein>
<evidence type="ECO:0000313" key="7">
    <source>
        <dbReference type="EMBL" id="AKT72653.1"/>
    </source>
</evidence>
<dbReference type="InterPro" id="IPR010340">
    <property type="entry name" value="Herpes_UL11/UL32"/>
</dbReference>
<keyword evidence="4" id="KW-0920">Virion tegument</keyword>
<evidence type="ECO:0000256" key="3">
    <source>
        <dbReference type="ARBA" id="ARBA00022553"/>
    </source>
</evidence>
<evidence type="ECO:0000256" key="4">
    <source>
        <dbReference type="ARBA" id="ARBA00022580"/>
    </source>
</evidence>
<dbReference type="Proteomes" id="UP000118435">
    <property type="component" value="Segment"/>
</dbReference>
<feature type="compositionally biased region" description="Acidic residues" evidence="6">
    <location>
        <begin position="503"/>
        <end position="523"/>
    </location>
</feature>
<proteinExistence type="inferred from homology"/>
<organism evidence="7 8">
    <name type="scientific">Cynomolgus macaque cytomegalovirus strain Mauritius</name>
    <dbReference type="NCBI Taxonomy" id="1690255"/>
    <lineage>
        <taxon>Viruses</taxon>
        <taxon>Duplodnaviria</taxon>
        <taxon>Heunggongvirae</taxon>
        <taxon>Peploviricota</taxon>
        <taxon>Herviviricetes</taxon>
        <taxon>Herpesvirales</taxon>
        <taxon>Orthoherpesviridae</taxon>
        <taxon>Betaherpesvirinae</taxon>
        <taxon>Cytomegalovirus</taxon>
        <taxon>Cytomegalovirus macacinebeta3</taxon>
    </lineage>
</organism>
<evidence type="ECO:0000256" key="1">
    <source>
        <dbReference type="ARBA" id="ARBA00004535"/>
    </source>
</evidence>
<comment type="similarity">
    <text evidence="2">Belongs to the herpesviridae large structural phosphoprotein family.</text>
</comment>
<dbReference type="Pfam" id="PF06070">
    <property type="entry name" value="Herpes_UL32"/>
    <property type="match status" value="1"/>
</dbReference>
<name>A0A0K1GZL2_9BETA</name>
<dbReference type="GO" id="GO:0005198">
    <property type="term" value="F:structural molecule activity"/>
    <property type="evidence" value="ECO:0007669"/>
    <property type="project" value="InterPro"/>
</dbReference>
<evidence type="ECO:0000256" key="2">
    <source>
        <dbReference type="ARBA" id="ARBA00010295"/>
    </source>
</evidence>
<evidence type="ECO:0000313" key="8">
    <source>
        <dbReference type="Proteomes" id="UP000118435"/>
    </source>
</evidence>
<feature type="region of interest" description="Disordered" evidence="6">
    <location>
        <begin position="448"/>
        <end position="582"/>
    </location>
</feature>
<keyword evidence="5" id="KW-0946">Virion</keyword>
<dbReference type="GO" id="GO:0019033">
    <property type="term" value="C:viral tegument"/>
    <property type="evidence" value="ECO:0007669"/>
    <property type="project" value="UniProtKB-SubCell"/>
</dbReference>
<feature type="compositionally biased region" description="Low complexity" evidence="6">
    <location>
        <begin position="524"/>
        <end position="535"/>
    </location>
</feature>
<accession>A0A0K1GZL2</accession>
<evidence type="ECO:0000256" key="5">
    <source>
        <dbReference type="ARBA" id="ARBA00022844"/>
    </source>
</evidence>
<dbReference type="EMBL" id="KP796148">
    <property type="protein sequence ID" value="AKT72653.1"/>
    <property type="molecule type" value="Genomic_DNA"/>
</dbReference>
<keyword evidence="3" id="KW-0597">Phosphoprotein</keyword>